<dbReference type="InterPro" id="IPR001128">
    <property type="entry name" value="Cyt_P450"/>
</dbReference>
<evidence type="ECO:0000256" key="11">
    <source>
        <dbReference type="ARBA" id="ARBA00023136"/>
    </source>
</evidence>
<comment type="cofactor">
    <cofactor evidence="1 12">
        <name>heme</name>
        <dbReference type="ChEBI" id="CHEBI:30413"/>
    </cofactor>
</comment>
<proteinExistence type="inferred from homology"/>
<dbReference type="FunFam" id="1.10.630.10:FF:000047">
    <property type="entry name" value="Cytochrome P450 monooxygenase"/>
    <property type="match status" value="1"/>
</dbReference>
<keyword evidence="7" id="KW-1133">Transmembrane helix</keyword>
<dbReference type="InterPro" id="IPR036396">
    <property type="entry name" value="Cyt_P450_sf"/>
</dbReference>
<sequence>MSGLLHSMLLALGVGILLILYALALTLYNLFLHPLRHYPGPRLAAATPLPLLLSRLTGSNVRWTHTLHTRYGPIVRVAPNELSFIEPAAWKDIYGHRTASKPAFAKDEAFYGRDLFAGKTEEAGLVRAGDAAHARQRRLVSHAFSDSALRAQERLLRGYVDLLVTKLGQIVGKEGAEIDKRKVNLVDWFNFTTFDIMADLTFGEALGLLEGSEYTPWVRAVFGSLKMVMLQQVLGRLPGGRWVLDRSIPESVRENRRLHMQHSIERVEKRLARKTERPDIWTYALRYSGLEDGVGKGLSMREMHSNAATFMLAGTETTATLLSGLTWMLLKRPDALSRLVKEVRGAFAAREEMTMPALATLEWLNACLEEALRVYPPVPSGLPRITPAQGAVVCGREIPGGTVVSLAHYAAYHSPSNFKNPDSFLPERWLPGAEEFGGDNKHVLQPFSFGPRNCLGKNLAYHEMRLVLATILWNFDLRLCEESDNWTMQDSYLLWEKHPLLVELTPIRGV</sequence>
<keyword evidence="11" id="KW-0472">Membrane</keyword>
<dbReference type="AlphaFoldDB" id="A0A8E2J936"/>
<dbReference type="PRINTS" id="PR00385">
    <property type="entry name" value="P450"/>
</dbReference>
<name>A0A8E2J936_9PEZI</name>
<keyword evidence="15" id="KW-1185">Reference proteome</keyword>
<dbReference type="InterPro" id="IPR002403">
    <property type="entry name" value="Cyt_P450_E_grp-IV"/>
</dbReference>
<keyword evidence="10 13" id="KW-0503">Monooxygenase</keyword>
<dbReference type="GO" id="GO:0016020">
    <property type="term" value="C:membrane"/>
    <property type="evidence" value="ECO:0007669"/>
    <property type="project" value="UniProtKB-SubCell"/>
</dbReference>
<dbReference type="PANTHER" id="PTHR24305">
    <property type="entry name" value="CYTOCHROME P450"/>
    <property type="match status" value="1"/>
</dbReference>
<comment type="similarity">
    <text evidence="3 13">Belongs to the cytochrome P450 family.</text>
</comment>
<evidence type="ECO:0000256" key="13">
    <source>
        <dbReference type="RuleBase" id="RU000461"/>
    </source>
</evidence>
<evidence type="ECO:0000256" key="9">
    <source>
        <dbReference type="ARBA" id="ARBA00023004"/>
    </source>
</evidence>
<dbReference type="Pfam" id="PF00067">
    <property type="entry name" value="p450"/>
    <property type="match status" value="1"/>
</dbReference>
<keyword evidence="4 12" id="KW-0349">Heme</keyword>
<dbReference type="SUPFAM" id="SSF48264">
    <property type="entry name" value="Cytochrome P450"/>
    <property type="match status" value="1"/>
</dbReference>
<dbReference type="PROSITE" id="PS00086">
    <property type="entry name" value="CYTOCHROME_P450"/>
    <property type="match status" value="1"/>
</dbReference>
<dbReference type="GO" id="GO:0016705">
    <property type="term" value="F:oxidoreductase activity, acting on paired donors, with incorporation or reduction of molecular oxygen"/>
    <property type="evidence" value="ECO:0007669"/>
    <property type="project" value="InterPro"/>
</dbReference>
<reference evidence="14 15" key="1">
    <citation type="journal article" date="2016" name="Nat. Commun.">
        <title>Ectomycorrhizal ecology is imprinted in the genome of the dominant symbiotic fungus Cenococcum geophilum.</title>
        <authorList>
            <consortium name="DOE Joint Genome Institute"/>
            <person name="Peter M."/>
            <person name="Kohler A."/>
            <person name="Ohm R.A."/>
            <person name="Kuo A."/>
            <person name="Krutzmann J."/>
            <person name="Morin E."/>
            <person name="Arend M."/>
            <person name="Barry K.W."/>
            <person name="Binder M."/>
            <person name="Choi C."/>
            <person name="Clum A."/>
            <person name="Copeland A."/>
            <person name="Grisel N."/>
            <person name="Haridas S."/>
            <person name="Kipfer T."/>
            <person name="LaButti K."/>
            <person name="Lindquist E."/>
            <person name="Lipzen A."/>
            <person name="Maire R."/>
            <person name="Meier B."/>
            <person name="Mihaltcheva S."/>
            <person name="Molinier V."/>
            <person name="Murat C."/>
            <person name="Poggeler S."/>
            <person name="Quandt C.A."/>
            <person name="Sperisen C."/>
            <person name="Tritt A."/>
            <person name="Tisserant E."/>
            <person name="Crous P.W."/>
            <person name="Henrissat B."/>
            <person name="Nehls U."/>
            <person name="Egli S."/>
            <person name="Spatafora J.W."/>
            <person name="Grigoriev I.V."/>
            <person name="Martin F.M."/>
        </authorList>
    </citation>
    <scope>NUCLEOTIDE SEQUENCE [LARGE SCALE GENOMIC DNA]</scope>
    <source>
        <strain evidence="14 15">CBS 459.81</strain>
    </source>
</reference>
<dbReference type="Proteomes" id="UP000250266">
    <property type="component" value="Unassembled WGS sequence"/>
</dbReference>
<dbReference type="Gene3D" id="1.10.630.10">
    <property type="entry name" value="Cytochrome P450"/>
    <property type="match status" value="1"/>
</dbReference>
<dbReference type="GO" id="GO:0009403">
    <property type="term" value="P:toxin biosynthetic process"/>
    <property type="evidence" value="ECO:0007669"/>
    <property type="project" value="UniProtKB-ARBA"/>
</dbReference>
<evidence type="ECO:0000256" key="1">
    <source>
        <dbReference type="ARBA" id="ARBA00001971"/>
    </source>
</evidence>
<evidence type="ECO:0000256" key="3">
    <source>
        <dbReference type="ARBA" id="ARBA00010617"/>
    </source>
</evidence>
<dbReference type="GO" id="GO:0020037">
    <property type="term" value="F:heme binding"/>
    <property type="evidence" value="ECO:0007669"/>
    <property type="project" value="InterPro"/>
</dbReference>
<dbReference type="EMBL" id="KV745602">
    <property type="protein sequence ID" value="OCK73964.1"/>
    <property type="molecule type" value="Genomic_DNA"/>
</dbReference>
<evidence type="ECO:0000313" key="14">
    <source>
        <dbReference type="EMBL" id="OCK73964.1"/>
    </source>
</evidence>
<accession>A0A8E2J936</accession>
<feature type="binding site" description="axial binding residue" evidence="12">
    <location>
        <position position="454"/>
    </location>
    <ligand>
        <name>heme</name>
        <dbReference type="ChEBI" id="CHEBI:30413"/>
    </ligand>
    <ligandPart>
        <name>Fe</name>
        <dbReference type="ChEBI" id="CHEBI:18248"/>
    </ligandPart>
</feature>
<evidence type="ECO:0000256" key="8">
    <source>
        <dbReference type="ARBA" id="ARBA00023002"/>
    </source>
</evidence>
<keyword evidence="6 12" id="KW-0479">Metal-binding</keyword>
<keyword evidence="5" id="KW-0812">Transmembrane</keyword>
<dbReference type="GO" id="GO:0005506">
    <property type="term" value="F:iron ion binding"/>
    <property type="evidence" value="ECO:0007669"/>
    <property type="project" value="InterPro"/>
</dbReference>
<dbReference type="InterPro" id="IPR017972">
    <property type="entry name" value="Cyt_P450_CS"/>
</dbReference>
<dbReference type="OrthoDB" id="1470350at2759"/>
<dbReference type="PRINTS" id="PR00465">
    <property type="entry name" value="EP450IV"/>
</dbReference>
<evidence type="ECO:0000256" key="5">
    <source>
        <dbReference type="ARBA" id="ARBA00022692"/>
    </source>
</evidence>
<evidence type="ECO:0000256" key="7">
    <source>
        <dbReference type="ARBA" id="ARBA00022989"/>
    </source>
</evidence>
<evidence type="ECO:0000256" key="12">
    <source>
        <dbReference type="PIRSR" id="PIRSR602403-1"/>
    </source>
</evidence>
<evidence type="ECO:0000256" key="4">
    <source>
        <dbReference type="ARBA" id="ARBA00022617"/>
    </source>
</evidence>
<keyword evidence="8 13" id="KW-0560">Oxidoreductase</keyword>
<evidence type="ECO:0000256" key="6">
    <source>
        <dbReference type="ARBA" id="ARBA00022723"/>
    </source>
</evidence>
<dbReference type="GO" id="GO:0004497">
    <property type="term" value="F:monooxygenase activity"/>
    <property type="evidence" value="ECO:0007669"/>
    <property type="project" value="UniProtKB-KW"/>
</dbReference>
<keyword evidence="9 12" id="KW-0408">Iron</keyword>
<gene>
    <name evidence="14" type="ORF">K432DRAFT_430293</name>
</gene>
<protein>
    <submittedName>
        <fullName evidence="14">Cytochrome P450 monooxygenase-like protein</fullName>
    </submittedName>
</protein>
<dbReference type="InterPro" id="IPR050121">
    <property type="entry name" value="Cytochrome_P450_monoxygenase"/>
</dbReference>
<organism evidence="14 15">
    <name type="scientific">Lepidopterella palustris CBS 459.81</name>
    <dbReference type="NCBI Taxonomy" id="1314670"/>
    <lineage>
        <taxon>Eukaryota</taxon>
        <taxon>Fungi</taxon>
        <taxon>Dikarya</taxon>
        <taxon>Ascomycota</taxon>
        <taxon>Pezizomycotina</taxon>
        <taxon>Dothideomycetes</taxon>
        <taxon>Pleosporomycetidae</taxon>
        <taxon>Mytilinidiales</taxon>
        <taxon>Argynnaceae</taxon>
        <taxon>Lepidopterella</taxon>
    </lineage>
</organism>
<comment type="subcellular location">
    <subcellularLocation>
        <location evidence="2">Membrane</location>
        <topology evidence="2">Single-pass membrane protein</topology>
    </subcellularLocation>
</comment>
<evidence type="ECO:0000256" key="2">
    <source>
        <dbReference type="ARBA" id="ARBA00004167"/>
    </source>
</evidence>
<evidence type="ECO:0000313" key="15">
    <source>
        <dbReference type="Proteomes" id="UP000250266"/>
    </source>
</evidence>
<dbReference type="PANTHER" id="PTHR24305:SF210">
    <property type="entry name" value="CYTOCHROME P450 MONOOXYGENASE ASQL-RELATED"/>
    <property type="match status" value="1"/>
</dbReference>
<evidence type="ECO:0000256" key="10">
    <source>
        <dbReference type="ARBA" id="ARBA00023033"/>
    </source>
</evidence>
<dbReference type="CDD" id="cd11058">
    <property type="entry name" value="CYP60B-like"/>
    <property type="match status" value="1"/>
</dbReference>